<keyword evidence="10 11" id="KW-0472">Membrane</keyword>
<evidence type="ECO:0000256" key="10">
    <source>
        <dbReference type="ARBA" id="ARBA00023136"/>
    </source>
</evidence>
<feature type="transmembrane region" description="Helical" evidence="11">
    <location>
        <begin position="91"/>
        <end position="111"/>
    </location>
</feature>
<protein>
    <submittedName>
        <fullName evidence="13">DUF4118 domain-containing protein</fullName>
    </submittedName>
</protein>
<reference evidence="13 14" key="1">
    <citation type="submission" date="2018-10" db="EMBL/GenBank/DDBJ databases">
        <title>Rhizobium etli, R. leguminosarum and a new Rhizobium genospecies from Phaseolus dumosus.</title>
        <authorList>
            <person name="Ramirez-Puebla S.T."/>
            <person name="Rogel-Hernandez M.A."/>
            <person name="Guerrero G."/>
            <person name="Ormeno-Orrillo E."/>
            <person name="Martinez-Romero J.C."/>
            <person name="Negrete-Yankelevich S."/>
            <person name="Martinez-Romero E."/>
        </authorList>
    </citation>
    <scope>NUCLEOTIDE SEQUENCE [LARGE SCALE GENOMIC DNA]</scope>
    <source>
        <strain evidence="13 14">CCGE525</strain>
        <plasmid evidence="14">prccge525c</plasmid>
    </source>
</reference>
<evidence type="ECO:0000256" key="11">
    <source>
        <dbReference type="SAM" id="Phobius"/>
    </source>
</evidence>
<accession>A0A387FR24</accession>
<keyword evidence="9" id="KW-0902">Two-component regulatory system</keyword>
<dbReference type="OrthoDB" id="8207353at2"/>
<gene>
    <name evidence="13" type="ORF">CCGE525_23275</name>
</gene>
<feature type="transmembrane region" description="Helical" evidence="11">
    <location>
        <begin position="12"/>
        <end position="32"/>
    </location>
</feature>
<evidence type="ECO:0000313" key="14">
    <source>
        <dbReference type="Proteomes" id="UP000282195"/>
    </source>
</evidence>
<dbReference type="Pfam" id="PF13493">
    <property type="entry name" value="DUF4118"/>
    <property type="match status" value="1"/>
</dbReference>
<keyword evidence="5" id="KW-0547">Nucleotide-binding</keyword>
<keyword evidence="14" id="KW-1185">Reference proteome</keyword>
<evidence type="ECO:0000256" key="4">
    <source>
        <dbReference type="ARBA" id="ARBA00022692"/>
    </source>
</evidence>
<evidence type="ECO:0000256" key="7">
    <source>
        <dbReference type="ARBA" id="ARBA00022840"/>
    </source>
</evidence>
<evidence type="ECO:0000256" key="9">
    <source>
        <dbReference type="ARBA" id="ARBA00023012"/>
    </source>
</evidence>
<feature type="domain" description="Sensor protein KdpD transmembrane" evidence="12">
    <location>
        <begin position="15"/>
        <end position="118"/>
    </location>
</feature>
<keyword evidence="3" id="KW-0808">Transferase</keyword>
<dbReference type="GO" id="GO:0000155">
    <property type="term" value="F:phosphorelay sensor kinase activity"/>
    <property type="evidence" value="ECO:0007669"/>
    <property type="project" value="TreeGrafter"/>
</dbReference>
<dbReference type="InterPro" id="IPR025201">
    <property type="entry name" value="KdpD_TM"/>
</dbReference>
<dbReference type="Gene3D" id="1.20.120.620">
    <property type="entry name" value="Backbone structure of the membrane domain of e. Coli histidine kinase receptor kdpd"/>
    <property type="match status" value="1"/>
</dbReference>
<evidence type="ECO:0000313" key="13">
    <source>
        <dbReference type="EMBL" id="AYG61800.1"/>
    </source>
</evidence>
<evidence type="ECO:0000256" key="2">
    <source>
        <dbReference type="ARBA" id="ARBA00022553"/>
    </source>
</evidence>
<dbReference type="Proteomes" id="UP000282195">
    <property type="component" value="Plasmid pRCCGE525c"/>
</dbReference>
<evidence type="ECO:0000256" key="3">
    <source>
        <dbReference type="ARBA" id="ARBA00022679"/>
    </source>
</evidence>
<dbReference type="EMBL" id="CP032695">
    <property type="protein sequence ID" value="AYG61800.1"/>
    <property type="molecule type" value="Genomic_DNA"/>
</dbReference>
<dbReference type="AlphaFoldDB" id="A0A387FR24"/>
<keyword evidence="6" id="KW-0418">Kinase</keyword>
<keyword evidence="8 11" id="KW-1133">Transmembrane helix</keyword>
<proteinExistence type="predicted"/>
<evidence type="ECO:0000256" key="1">
    <source>
        <dbReference type="ARBA" id="ARBA00004141"/>
    </source>
</evidence>
<dbReference type="PANTHER" id="PTHR45569:SF1">
    <property type="entry name" value="SENSOR PROTEIN KDPD"/>
    <property type="match status" value="1"/>
</dbReference>
<sequence>MEMLRLTSAPSLARYLATFVMTALATAVTIGLDREVTIPNLSLIYVLPVVTAAVVFGLGPSLFSAVLGALAYNYFLTEPRYTLIVNDPANIWAIGLLFVVGCIASAVASMARRTADDATFLKRQMRILQTLSHDIPAAEDTKAIASVAADALAALFGAPVIIMLMADAAVEFVDRSGAIQPTEIEMEAARSSLATGKLVAAGVYPFDASRFDFWPVTGPGTQHVVIGLAFEPEDRPPNPGNLVEIVAGLLWLALGRQQVRAQSQTKG</sequence>
<evidence type="ECO:0000256" key="6">
    <source>
        <dbReference type="ARBA" id="ARBA00022777"/>
    </source>
</evidence>
<organism evidence="13 14">
    <name type="scientific">Rhizobium jaguaris</name>
    <dbReference type="NCBI Taxonomy" id="1312183"/>
    <lineage>
        <taxon>Bacteria</taxon>
        <taxon>Pseudomonadati</taxon>
        <taxon>Pseudomonadota</taxon>
        <taxon>Alphaproteobacteria</taxon>
        <taxon>Hyphomicrobiales</taxon>
        <taxon>Rhizobiaceae</taxon>
        <taxon>Rhizobium/Agrobacterium group</taxon>
        <taxon>Rhizobium</taxon>
    </lineage>
</organism>
<keyword evidence="4 11" id="KW-0812">Transmembrane</keyword>
<keyword evidence="13" id="KW-0614">Plasmid</keyword>
<dbReference type="InterPro" id="IPR038318">
    <property type="entry name" value="KdpD_sf"/>
</dbReference>
<dbReference type="GO" id="GO:0005524">
    <property type="term" value="F:ATP binding"/>
    <property type="evidence" value="ECO:0007669"/>
    <property type="project" value="UniProtKB-KW"/>
</dbReference>
<dbReference type="KEGG" id="rjg:CCGE525_23275"/>
<dbReference type="GO" id="GO:0005886">
    <property type="term" value="C:plasma membrane"/>
    <property type="evidence" value="ECO:0007669"/>
    <property type="project" value="TreeGrafter"/>
</dbReference>
<dbReference type="PANTHER" id="PTHR45569">
    <property type="entry name" value="SENSOR PROTEIN KDPD"/>
    <property type="match status" value="1"/>
</dbReference>
<dbReference type="InterPro" id="IPR052023">
    <property type="entry name" value="Histidine_kinase_KdpD"/>
</dbReference>
<feature type="transmembrane region" description="Helical" evidence="11">
    <location>
        <begin position="44"/>
        <end position="71"/>
    </location>
</feature>
<evidence type="ECO:0000259" key="12">
    <source>
        <dbReference type="Pfam" id="PF13493"/>
    </source>
</evidence>
<comment type="subcellular location">
    <subcellularLocation>
        <location evidence="1">Membrane</location>
        <topology evidence="1">Multi-pass membrane protein</topology>
    </subcellularLocation>
</comment>
<evidence type="ECO:0000256" key="8">
    <source>
        <dbReference type="ARBA" id="ARBA00022989"/>
    </source>
</evidence>
<keyword evidence="7" id="KW-0067">ATP-binding</keyword>
<dbReference type="Gene3D" id="3.30.450.40">
    <property type="match status" value="1"/>
</dbReference>
<geneLocation type="plasmid" evidence="14">
    <name>prccge525c</name>
</geneLocation>
<evidence type="ECO:0000256" key="5">
    <source>
        <dbReference type="ARBA" id="ARBA00022741"/>
    </source>
</evidence>
<dbReference type="InterPro" id="IPR029016">
    <property type="entry name" value="GAF-like_dom_sf"/>
</dbReference>
<name>A0A387FR24_9HYPH</name>
<keyword evidence="2" id="KW-0597">Phosphoprotein</keyword>